<dbReference type="SMART" id="SM00456">
    <property type="entry name" value="WW"/>
    <property type="match status" value="2"/>
</dbReference>
<evidence type="ECO:0000256" key="1">
    <source>
        <dbReference type="SAM" id="MobiDB-lite"/>
    </source>
</evidence>
<organism evidence="3 4">
    <name type="scientific">Acorus gramineus</name>
    <name type="common">Dwarf sweet flag</name>
    <dbReference type="NCBI Taxonomy" id="55184"/>
    <lineage>
        <taxon>Eukaryota</taxon>
        <taxon>Viridiplantae</taxon>
        <taxon>Streptophyta</taxon>
        <taxon>Embryophyta</taxon>
        <taxon>Tracheophyta</taxon>
        <taxon>Spermatophyta</taxon>
        <taxon>Magnoliopsida</taxon>
        <taxon>Liliopsida</taxon>
        <taxon>Acoraceae</taxon>
        <taxon>Acorus</taxon>
    </lineage>
</organism>
<dbReference type="InterPro" id="IPR036020">
    <property type="entry name" value="WW_dom_sf"/>
</dbReference>
<sequence>MGKRKERRRAAISAAGRRVKLDLFAEPSGDVVGTTAHDEVGKDLDQDHHASAPSSGHQPENPLLLLGQYSDDELDEGTNESEKCDERESSPDDQNGDENNSLNAKNEEDRSNEPRNNVSSDVKQENGEVDAKKHVNSNAIGVSDLTSVTTPCSQADATTQVCVSDGSGIQITGDLADGWKIVMLEENGSYYYWNTVTGETSWEVPVIMTQGTDTSDALVHENYSTANGNGSTHMITESDEKSNVVLNAGEDEGHECQNQEILNSVESSYQTVAKGGSTEVRVLYDQAAERSRLISSQQSSFSAMELKGMEATGKDPFIPTSGENKGESNENLEAAQLVDYSESLLKRLQSLARSGNCTRGQDWTSKCITEVEIRLADCTTLSPYGSSLLPFWCHIETQLKQLEVIIIEEETSLVLKSKDPTKVQNEHIIMHGLTNVSLPSVCLEVNDVEKGSGVEYTTAENALSSHGANNVEVQNEINHVVSCKGTTEGIHDNELEAKMKQETSENAISSLSVYKMNPHDGEDIDMDVEMEVDEGTTIDYTVSEEPSTAECSASQEHQFSFYPPSFAGTPAAPCDECIVPPPPDEEWIPPPPPDYEPIPPPPPEEPPTSSYPPPPPEESPTSSYPPPPPEEPPTSSYPPPPPSYPEILPPLPYTEQYNLAYTIPTYEYYATISTEMTNPTYYPQIEGCQIAQPQPPLYYESTTIAIPEAVTNMANPAEPMAYHEIPNVIVSTGSVVSSVDSSGYISGPISYNVAADQALSAAYALTSGGSSLPGLVIQPHTLSSTSETVATTSQVAPKSVNAPAAETASVSENSTDAPSLPAAKNQSKVRSKKRTAIAAPSLRSNKKVSSLVDKWKAAKEELHGNEDDEPDDPYEILKRKKEKEIEEWRARQIASGEAQDNANFQPLGGDWRERVKRRRAQLAAKTAQASMEPSADEDKQPPKLTELSKDLPAGWQAYWDESSKGVYYGNTITSETSWTRPSK</sequence>
<evidence type="ECO:0000313" key="3">
    <source>
        <dbReference type="EMBL" id="KAK1269933.1"/>
    </source>
</evidence>
<feature type="compositionally biased region" description="Basic and acidic residues" evidence="1">
    <location>
        <begin position="936"/>
        <end position="949"/>
    </location>
</feature>
<feature type="domain" description="WW" evidence="2">
    <location>
        <begin position="173"/>
        <end position="207"/>
    </location>
</feature>
<feature type="compositionally biased region" description="Basic and acidic residues" evidence="1">
    <location>
        <begin position="80"/>
        <end position="90"/>
    </location>
</feature>
<reference evidence="3" key="1">
    <citation type="journal article" date="2023" name="Nat. Commun.">
        <title>Diploid and tetraploid genomes of Acorus and the evolution of monocots.</title>
        <authorList>
            <person name="Ma L."/>
            <person name="Liu K.W."/>
            <person name="Li Z."/>
            <person name="Hsiao Y.Y."/>
            <person name="Qi Y."/>
            <person name="Fu T."/>
            <person name="Tang G.D."/>
            <person name="Zhang D."/>
            <person name="Sun W.H."/>
            <person name="Liu D.K."/>
            <person name="Li Y."/>
            <person name="Chen G.Z."/>
            <person name="Liu X.D."/>
            <person name="Liao X.Y."/>
            <person name="Jiang Y.T."/>
            <person name="Yu X."/>
            <person name="Hao Y."/>
            <person name="Huang J."/>
            <person name="Zhao X.W."/>
            <person name="Ke S."/>
            <person name="Chen Y.Y."/>
            <person name="Wu W.L."/>
            <person name="Hsu J.L."/>
            <person name="Lin Y.F."/>
            <person name="Huang M.D."/>
            <person name="Li C.Y."/>
            <person name="Huang L."/>
            <person name="Wang Z.W."/>
            <person name="Zhao X."/>
            <person name="Zhong W.Y."/>
            <person name="Peng D.H."/>
            <person name="Ahmad S."/>
            <person name="Lan S."/>
            <person name="Zhang J.S."/>
            <person name="Tsai W.C."/>
            <person name="Van de Peer Y."/>
            <person name="Liu Z.J."/>
        </authorList>
    </citation>
    <scope>NUCLEOTIDE SEQUENCE</scope>
    <source>
        <strain evidence="3">SCP</strain>
    </source>
</reference>
<feature type="compositionally biased region" description="Basic and acidic residues" evidence="1">
    <location>
        <begin position="122"/>
        <end position="133"/>
    </location>
</feature>
<feature type="region of interest" description="Disordered" evidence="1">
    <location>
        <begin position="788"/>
        <end position="843"/>
    </location>
</feature>
<protein>
    <recommendedName>
        <fullName evidence="2">WW domain-containing protein</fullName>
    </recommendedName>
</protein>
<feature type="region of interest" description="Disordered" evidence="1">
    <location>
        <begin position="920"/>
        <end position="949"/>
    </location>
</feature>
<comment type="caution">
    <text evidence="3">The sequence shown here is derived from an EMBL/GenBank/DDBJ whole genome shotgun (WGS) entry which is preliminary data.</text>
</comment>
<feature type="compositionally biased region" description="Acidic residues" evidence="1">
    <location>
        <begin position="70"/>
        <end position="79"/>
    </location>
</feature>
<dbReference type="Pfam" id="PF00397">
    <property type="entry name" value="WW"/>
    <property type="match status" value="2"/>
</dbReference>
<reference evidence="3" key="2">
    <citation type="submission" date="2023-06" db="EMBL/GenBank/DDBJ databases">
        <authorList>
            <person name="Ma L."/>
            <person name="Liu K.-W."/>
            <person name="Li Z."/>
            <person name="Hsiao Y.-Y."/>
            <person name="Qi Y."/>
            <person name="Fu T."/>
            <person name="Tang G."/>
            <person name="Zhang D."/>
            <person name="Sun W.-H."/>
            <person name="Liu D.-K."/>
            <person name="Li Y."/>
            <person name="Chen G.-Z."/>
            <person name="Liu X.-D."/>
            <person name="Liao X.-Y."/>
            <person name="Jiang Y.-T."/>
            <person name="Yu X."/>
            <person name="Hao Y."/>
            <person name="Huang J."/>
            <person name="Zhao X.-W."/>
            <person name="Ke S."/>
            <person name="Chen Y.-Y."/>
            <person name="Wu W.-L."/>
            <person name="Hsu J.-L."/>
            <person name="Lin Y.-F."/>
            <person name="Huang M.-D."/>
            <person name="Li C.-Y."/>
            <person name="Huang L."/>
            <person name="Wang Z.-W."/>
            <person name="Zhao X."/>
            <person name="Zhong W.-Y."/>
            <person name="Peng D.-H."/>
            <person name="Ahmad S."/>
            <person name="Lan S."/>
            <person name="Zhang J.-S."/>
            <person name="Tsai W.-C."/>
            <person name="Van De Peer Y."/>
            <person name="Liu Z.-J."/>
        </authorList>
    </citation>
    <scope>NUCLEOTIDE SEQUENCE</scope>
    <source>
        <strain evidence="3">SCP</strain>
        <tissue evidence="3">Leaves</tissue>
    </source>
</reference>
<feature type="compositionally biased region" description="Pro residues" evidence="1">
    <location>
        <begin position="588"/>
        <end position="649"/>
    </location>
</feature>
<dbReference type="Proteomes" id="UP001179952">
    <property type="component" value="Unassembled WGS sequence"/>
</dbReference>
<dbReference type="AlphaFoldDB" id="A0AAV9B0K1"/>
<evidence type="ECO:0000313" key="4">
    <source>
        <dbReference type="Proteomes" id="UP001179952"/>
    </source>
</evidence>
<gene>
    <name evidence="3" type="ORF">QJS04_geneDACA006745</name>
</gene>
<dbReference type="PROSITE" id="PS50020">
    <property type="entry name" value="WW_DOMAIN_2"/>
    <property type="match status" value="2"/>
</dbReference>
<feature type="domain" description="WW" evidence="2">
    <location>
        <begin position="949"/>
        <end position="983"/>
    </location>
</feature>
<dbReference type="PANTHER" id="PTHR47852:SF2">
    <property type="entry name" value="WW DOMAIN-CONTAINING PROTEIN"/>
    <property type="match status" value="1"/>
</dbReference>
<feature type="compositionally biased region" description="Basic and acidic residues" evidence="1">
    <location>
        <begin position="36"/>
        <end position="50"/>
    </location>
</feature>
<dbReference type="PANTHER" id="PTHR47852">
    <property type="entry name" value="OS06G0298400 PROTEIN"/>
    <property type="match status" value="1"/>
</dbReference>
<keyword evidence="4" id="KW-1185">Reference proteome</keyword>
<proteinExistence type="predicted"/>
<dbReference type="SUPFAM" id="SSF51045">
    <property type="entry name" value="WW domain"/>
    <property type="match status" value="2"/>
</dbReference>
<dbReference type="InterPro" id="IPR001202">
    <property type="entry name" value="WW_dom"/>
</dbReference>
<dbReference type="Gene3D" id="2.20.70.10">
    <property type="match status" value="2"/>
</dbReference>
<feature type="compositionally biased region" description="Polar residues" evidence="1">
    <location>
        <begin position="808"/>
        <end position="817"/>
    </location>
</feature>
<feature type="region of interest" description="Disordered" evidence="1">
    <location>
        <begin position="573"/>
        <end position="649"/>
    </location>
</feature>
<name>A0AAV9B0K1_ACOGR</name>
<dbReference type="PROSITE" id="PS01159">
    <property type="entry name" value="WW_DOMAIN_1"/>
    <property type="match status" value="2"/>
</dbReference>
<accession>A0AAV9B0K1</accession>
<evidence type="ECO:0000259" key="2">
    <source>
        <dbReference type="PROSITE" id="PS50020"/>
    </source>
</evidence>
<dbReference type="CDD" id="cd00201">
    <property type="entry name" value="WW"/>
    <property type="match status" value="2"/>
</dbReference>
<dbReference type="EMBL" id="JAUJYN010000006">
    <property type="protein sequence ID" value="KAK1269933.1"/>
    <property type="molecule type" value="Genomic_DNA"/>
</dbReference>
<feature type="region of interest" description="Disordered" evidence="1">
    <location>
        <begin position="22"/>
        <end position="135"/>
    </location>
</feature>